<gene>
    <name evidence="2" type="ORF">QLQ12_07535</name>
</gene>
<evidence type="ECO:0000256" key="1">
    <source>
        <dbReference type="SAM" id="Phobius"/>
    </source>
</evidence>
<keyword evidence="1" id="KW-0812">Transmembrane</keyword>
<keyword evidence="1" id="KW-0472">Membrane</keyword>
<feature type="transmembrane region" description="Helical" evidence="1">
    <location>
        <begin position="73"/>
        <end position="96"/>
    </location>
</feature>
<dbReference type="EMBL" id="JASCTH010000004">
    <property type="protein sequence ID" value="MDI6098453.1"/>
    <property type="molecule type" value="Genomic_DNA"/>
</dbReference>
<reference evidence="2 3" key="1">
    <citation type="submission" date="2023-05" db="EMBL/GenBank/DDBJ databases">
        <title>Actinoplanes sp. NEAU-A12 genome sequencing.</title>
        <authorList>
            <person name="Wang Z.-S."/>
        </authorList>
    </citation>
    <scope>NUCLEOTIDE SEQUENCE [LARGE SCALE GENOMIC DNA]</scope>
    <source>
        <strain evidence="2 3">NEAU-A12</strain>
    </source>
</reference>
<evidence type="ECO:0000313" key="3">
    <source>
        <dbReference type="Proteomes" id="UP001241758"/>
    </source>
</evidence>
<dbReference type="Proteomes" id="UP001241758">
    <property type="component" value="Unassembled WGS sequence"/>
</dbReference>
<keyword evidence="1" id="KW-1133">Transmembrane helix</keyword>
<evidence type="ECO:0000313" key="2">
    <source>
        <dbReference type="EMBL" id="MDI6098453.1"/>
    </source>
</evidence>
<proteinExistence type="predicted"/>
<organism evidence="2 3">
    <name type="scientific">Actinoplanes sandaracinus</name>
    <dbReference type="NCBI Taxonomy" id="3045177"/>
    <lineage>
        <taxon>Bacteria</taxon>
        <taxon>Bacillati</taxon>
        <taxon>Actinomycetota</taxon>
        <taxon>Actinomycetes</taxon>
        <taxon>Micromonosporales</taxon>
        <taxon>Micromonosporaceae</taxon>
        <taxon>Actinoplanes</taxon>
    </lineage>
</organism>
<keyword evidence="3" id="KW-1185">Reference proteome</keyword>
<protein>
    <submittedName>
        <fullName evidence="2">DUF4190 domain-containing protein</fullName>
    </submittedName>
</protein>
<accession>A0ABT6WFF0</accession>
<feature type="transmembrane region" description="Helical" evidence="1">
    <location>
        <begin position="24"/>
        <end position="53"/>
    </location>
</feature>
<dbReference type="RefSeq" id="WP_282758110.1">
    <property type="nucleotide sequence ID" value="NZ_JASCTH010000004.1"/>
</dbReference>
<comment type="caution">
    <text evidence="2">The sequence shown here is derived from an EMBL/GenBank/DDBJ whole genome shotgun (WGS) entry which is preliminary data.</text>
</comment>
<sequence>MTIPPPPPFHDKPPSSGADNTQGLISMILGIVSIPAVCCWYAGVPLAVGAIVLGLLGKKKAEQGLAGNRGQAIAGIATGASAIALAILLFILGQVLQDVDWPQNFRDGQ</sequence>
<name>A0ABT6WFF0_9ACTN</name>